<evidence type="ECO:0000259" key="8">
    <source>
        <dbReference type="PROSITE" id="PS50114"/>
    </source>
</evidence>
<evidence type="ECO:0000313" key="9">
    <source>
        <dbReference type="EMBL" id="KAE9384712.1"/>
    </source>
</evidence>
<dbReference type="GO" id="GO:0045944">
    <property type="term" value="P:positive regulation of transcription by RNA polymerase II"/>
    <property type="evidence" value="ECO:0007669"/>
    <property type="project" value="TreeGrafter"/>
</dbReference>
<dbReference type="GO" id="GO:0000978">
    <property type="term" value="F:RNA polymerase II cis-regulatory region sequence-specific DNA binding"/>
    <property type="evidence" value="ECO:0007669"/>
    <property type="project" value="TreeGrafter"/>
</dbReference>
<dbReference type="InterPro" id="IPR013088">
    <property type="entry name" value="Znf_NHR/GATA"/>
</dbReference>
<dbReference type="SUPFAM" id="SSF57716">
    <property type="entry name" value="Glucocorticoid receptor-like (DNA-binding domain)"/>
    <property type="match status" value="1"/>
</dbReference>
<dbReference type="GO" id="GO:0000981">
    <property type="term" value="F:DNA-binding transcription factor activity, RNA polymerase II-specific"/>
    <property type="evidence" value="ECO:0007669"/>
    <property type="project" value="TreeGrafter"/>
</dbReference>
<dbReference type="PROSITE" id="PS50114">
    <property type="entry name" value="GATA_ZN_FINGER_2"/>
    <property type="match status" value="1"/>
</dbReference>
<dbReference type="Pfam" id="PF00320">
    <property type="entry name" value="GATA"/>
    <property type="match status" value="1"/>
</dbReference>
<dbReference type="GO" id="GO:0045165">
    <property type="term" value="P:cell fate commitment"/>
    <property type="evidence" value="ECO:0007669"/>
    <property type="project" value="TreeGrafter"/>
</dbReference>
<evidence type="ECO:0000256" key="1">
    <source>
        <dbReference type="ARBA" id="ARBA00004123"/>
    </source>
</evidence>
<keyword evidence="3 6" id="KW-0863">Zinc-finger</keyword>
<dbReference type="PANTHER" id="PTHR10071:SF281">
    <property type="entry name" value="BOX A-BINDING FACTOR-RELATED"/>
    <property type="match status" value="1"/>
</dbReference>
<dbReference type="InterPro" id="IPR000679">
    <property type="entry name" value="Znf_GATA"/>
</dbReference>
<keyword evidence="4" id="KW-0862">Zinc</keyword>
<dbReference type="CDD" id="cd00202">
    <property type="entry name" value="ZnF_GATA"/>
    <property type="match status" value="1"/>
</dbReference>
<dbReference type="InterPro" id="IPR039355">
    <property type="entry name" value="Transcription_factor_GATA"/>
</dbReference>
<organism evidence="9 10">
    <name type="scientific">Gymnopus androsaceus JB14</name>
    <dbReference type="NCBI Taxonomy" id="1447944"/>
    <lineage>
        <taxon>Eukaryota</taxon>
        <taxon>Fungi</taxon>
        <taxon>Dikarya</taxon>
        <taxon>Basidiomycota</taxon>
        <taxon>Agaricomycotina</taxon>
        <taxon>Agaricomycetes</taxon>
        <taxon>Agaricomycetidae</taxon>
        <taxon>Agaricales</taxon>
        <taxon>Marasmiineae</taxon>
        <taxon>Omphalotaceae</taxon>
        <taxon>Gymnopus</taxon>
    </lineage>
</organism>
<evidence type="ECO:0000256" key="2">
    <source>
        <dbReference type="ARBA" id="ARBA00022723"/>
    </source>
</evidence>
<evidence type="ECO:0000256" key="3">
    <source>
        <dbReference type="ARBA" id="ARBA00022771"/>
    </source>
</evidence>
<evidence type="ECO:0000256" key="7">
    <source>
        <dbReference type="SAM" id="MobiDB-lite"/>
    </source>
</evidence>
<feature type="region of interest" description="Disordered" evidence="7">
    <location>
        <begin position="152"/>
        <end position="189"/>
    </location>
</feature>
<dbReference type="GO" id="GO:0000122">
    <property type="term" value="P:negative regulation of transcription by RNA polymerase II"/>
    <property type="evidence" value="ECO:0007669"/>
    <property type="project" value="TreeGrafter"/>
</dbReference>
<evidence type="ECO:0000313" key="10">
    <source>
        <dbReference type="Proteomes" id="UP000799118"/>
    </source>
</evidence>
<dbReference type="EMBL" id="ML770092">
    <property type="protein sequence ID" value="KAE9384712.1"/>
    <property type="molecule type" value="Genomic_DNA"/>
</dbReference>
<evidence type="ECO:0000256" key="5">
    <source>
        <dbReference type="ARBA" id="ARBA00023242"/>
    </source>
</evidence>
<gene>
    <name evidence="9" type="ORF">BT96DRAFT_637144</name>
</gene>
<accession>A0A6A4GGJ0</accession>
<keyword evidence="10" id="KW-1185">Reference proteome</keyword>
<dbReference type="SMART" id="SM00401">
    <property type="entry name" value="ZnF_GATA"/>
    <property type="match status" value="1"/>
</dbReference>
<protein>
    <recommendedName>
        <fullName evidence="8">GATA-type domain-containing protein</fullName>
    </recommendedName>
</protein>
<dbReference type="Proteomes" id="UP000799118">
    <property type="component" value="Unassembled WGS sequence"/>
</dbReference>
<dbReference type="AlphaFoldDB" id="A0A6A4GGJ0"/>
<evidence type="ECO:0000256" key="6">
    <source>
        <dbReference type="PROSITE-ProRule" id="PRU00094"/>
    </source>
</evidence>
<proteinExistence type="predicted"/>
<dbReference type="OrthoDB" id="515401at2759"/>
<dbReference type="GO" id="GO:0008270">
    <property type="term" value="F:zinc ion binding"/>
    <property type="evidence" value="ECO:0007669"/>
    <property type="project" value="UniProtKB-KW"/>
</dbReference>
<dbReference type="PANTHER" id="PTHR10071">
    <property type="entry name" value="TRANSCRIPTION FACTOR GATA FAMILY MEMBER"/>
    <property type="match status" value="1"/>
</dbReference>
<reference evidence="9" key="1">
    <citation type="journal article" date="2019" name="Environ. Microbiol.">
        <title>Fungal ecological strategies reflected in gene transcription - a case study of two litter decomposers.</title>
        <authorList>
            <person name="Barbi F."/>
            <person name="Kohler A."/>
            <person name="Barry K."/>
            <person name="Baskaran P."/>
            <person name="Daum C."/>
            <person name="Fauchery L."/>
            <person name="Ihrmark K."/>
            <person name="Kuo A."/>
            <person name="LaButti K."/>
            <person name="Lipzen A."/>
            <person name="Morin E."/>
            <person name="Grigoriev I.V."/>
            <person name="Henrissat B."/>
            <person name="Lindahl B."/>
            <person name="Martin F."/>
        </authorList>
    </citation>
    <scope>NUCLEOTIDE SEQUENCE</scope>
    <source>
        <strain evidence="9">JB14</strain>
    </source>
</reference>
<sequence>MHRNSRHDTMFAFHEHQLGFSGQGYSERSYPSAPNSSSEYWNYTSSYSSQNGPFTYASQKHLRPWSNDVVAGQSLESSSLPRSVNSYDASFRSTDLRQTSIYSSSMDMWPSQWSESRSNVSHPSWSNIPSIDAHETKPIITHHHLHLPMSSCSPLSTISSPSPSPSPVETSTSETSKLGRRPSASGFPKMCSHCHATSTPLWRREPTTFRTLCNACGLYLQQRNKLRPKELIEADLDDESEGS</sequence>
<name>A0A6A4GGJ0_9AGAR</name>
<dbReference type="Gene3D" id="3.30.50.10">
    <property type="entry name" value="Erythroid Transcription Factor GATA-1, subunit A"/>
    <property type="match status" value="1"/>
</dbReference>
<keyword evidence="5" id="KW-0539">Nucleus</keyword>
<comment type="subcellular location">
    <subcellularLocation>
        <location evidence="1">Nucleus</location>
    </subcellularLocation>
</comment>
<feature type="domain" description="GATA-type" evidence="8">
    <location>
        <begin position="191"/>
        <end position="228"/>
    </location>
</feature>
<keyword evidence="2" id="KW-0479">Metal-binding</keyword>
<evidence type="ECO:0000256" key="4">
    <source>
        <dbReference type="ARBA" id="ARBA00022833"/>
    </source>
</evidence>
<dbReference type="GO" id="GO:0005634">
    <property type="term" value="C:nucleus"/>
    <property type="evidence" value="ECO:0007669"/>
    <property type="project" value="UniProtKB-SubCell"/>
</dbReference>
<feature type="compositionally biased region" description="Low complexity" evidence="7">
    <location>
        <begin position="152"/>
        <end position="176"/>
    </location>
</feature>